<dbReference type="GO" id="GO:0009311">
    <property type="term" value="P:oligosaccharide metabolic process"/>
    <property type="evidence" value="ECO:0007669"/>
    <property type="project" value="InterPro"/>
</dbReference>
<dbReference type="AlphaFoldDB" id="A0A4V6PB46"/>
<organism evidence="5 6">
    <name type="scientific">Jiangella ureilytica</name>
    <dbReference type="NCBI Taxonomy" id="2530374"/>
    <lineage>
        <taxon>Bacteria</taxon>
        <taxon>Bacillati</taxon>
        <taxon>Actinomycetota</taxon>
        <taxon>Actinomycetes</taxon>
        <taxon>Jiangellales</taxon>
        <taxon>Jiangellaceae</taxon>
        <taxon>Jiangella</taxon>
    </lineage>
</organism>
<dbReference type="Pfam" id="PF22422">
    <property type="entry name" value="MGH1-like_GH"/>
    <property type="match status" value="1"/>
</dbReference>
<keyword evidence="6" id="KW-1185">Reference proteome</keyword>
<dbReference type="PANTHER" id="PTHR10412">
    <property type="entry name" value="MANNOSYL-OLIGOSACCHARIDE GLUCOSIDASE"/>
    <property type="match status" value="1"/>
</dbReference>
<sequence>MWREGGAVLVPVSDVGLGDRAAEVLRRNDLGSMTAAAPRLYPHMWSWDSALIAVGLAQLSVPRAVTELRTLLRAQWSTGMIPHIVFSEGDGYFPGPERWGTQAAAAAPGSVRTSGICQPPVHAVAVRRIVDAGRRAGGAAREEAEAFVRDTFGAWLAWHRWLATARDPDRRGLVEIYHGWESGMDNSPRWDRPYAAVVPGAELPSFVRTDVDHVGDAGERPTDAEYGRYLWLVEQLRRVDYDDDAARDVVGFRVADVFTSAILAVASDELAVLGEELGAGTAGDVAELRELAARFRAGVLSTVSPSTGLARDLDRRSGEWIETETVAGFAPLLCGPDERQRELFWGERWCGHPALAHPLPPTVSPSDPGLQPRAYWRGPVWPIVSWLFGWAFERQGDHDGAGRLREASLRQLAAGDFGEYYEPFTGEPLGSLHQSWTAAVTLDWLAQPGRR</sequence>
<dbReference type="GO" id="GO:0004573">
    <property type="term" value="F:Glc3Man9GlcNAc2 oligosaccharide glucosidase activity"/>
    <property type="evidence" value="ECO:0007669"/>
    <property type="project" value="InterPro"/>
</dbReference>
<dbReference type="InterPro" id="IPR012341">
    <property type="entry name" value="6hp_glycosidase-like_sf"/>
</dbReference>
<feature type="domain" description="Mannosylglycerate hydrolase MGH1-like glycoside hydrolase" evidence="4">
    <location>
        <begin position="41"/>
        <end position="437"/>
    </location>
</feature>
<name>A0A4V6PB46_9ACTN</name>
<reference evidence="5 6" key="1">
    <citation type="submission" date="2019-02" db="EMBL/GenBank/DDBJ databases">
        <title>Draft genome sequences of novel Actinobacteria.</title>
        <authorList>
            <person name="Sahin N."/>
            <person name="Ay H."/>
            <person name="Saygin H."/>
        </authorList>
    </citation>
    <scope>NUCLEOTIDE SEQUENCE [LARGE SCALE GENOMIC DNA]</scope>
    <source>
        <strain evidence="5 6">KC603</strain>
    </source>
</reference>
<dbReference type="OrthoDB" id="9781878at2"/>
<dbReference type="RefSeq" id="WP_131982439.1">
    <property type="nucleotide sequence ID" value="NZ_SMKL01000021.1"/>
</dbReference>
<dbReference type="SUPFAM" id="SSF48208">
    <property type="entry name" value="Six-hairpin glycosidases"/>
    <property type="match status" value="1"/>
</dbReference>
<comment type="similarity">
    <text evidence="1">Belongs to the glycosyl hydrolase 63 family.</text>
</comment>
<proteinExistence type="inferred from homology"/>
<evidence type="ECO:0000313" key="5">
    <source>
        <dbReference type="EMBL" id="TDC51605.1"/>
    </source>
</evidence>
<evidence type="ECO:0000313" key="6">
    <source>
        <dbReference type="Proteomes" id="UP000295621"/>
    </source>
</evidence>
<dbReference type="InterPro" id="IPR008928">
    <property type="entry name" value="6-hairpin_glycosidase_sf"/>
</dbReference>
<dbReference type="GO" id="GO:0006487">
    <property type="term" value="P:protein N-linked glycosylation"/>
    <property type="evidence" value="ECO:0007669"/>
    <property type="project" value="TreeGrafter"/>
</dbReference>
<dbReference type="Gene3D" id="1.50.10.10">
    <property type="match status" value="1"/>
</dbReference>
<protein>
    <submittedName>
        <fullName evidence="5">Glycogen debranching protein</fullName>
    </submittedName>
</protein>
<keyword evidence="3" id="KW-0326">Glycosidase</keyword>
<evidence type="ECO:0000259" key="4">
    <source>
        <dbReference type="Pfam" id="PF22422"/>
    </source>
</evidence>
<accession>A0A4V6PB46</accession>
<dbReference type="PANTHER" id="PTHR10412:SF11">
    <property type="entry name" value="MANNOSYL-OLIGOSACCHARIDE GLUCOSIDASE"/>
    <property type="match status" value="1"/>
</dbReference>
<comment type="caution">
    <text evidence="5">The sequence shown here is derived from an EMBL/GenBank/DDBJ whole genome shotgun (WGS) entry which is preliminary data.</text>
</comment>
<dbReference type="InterPro" id="IPR004888">
    <property type="entry name" value="Glycoside_hydrolase_63"/>
</dbReference>
<dbReference type="Proteomes" id="UP000295621">
    <property type="component" value="Unassembled WGS sequence"/>
</dbReference>
<dbReference type="EMBL" id="SMKL01000021">
    <property type="protein sequence ID" value="TDC51605.1"/>
    <property type="molecule type" value="Genomic_DNA"/>
</dbReference>
<keyword evidence="2" id="KW-0378">Hydrolase</keyword>
<dbReference type="InterPro" id="IPR054491">
    <property type="entry name" value="MGH1-like_GH"/>
</dbReference>
<gene>
    <name evidence="5" type="ORF">E1212_11445</name>
</gene>
<evidence type="ECO:0000256" key="1">
    <source>
        <dbReference type="ARBA" id="ARBA00010833"/>
    </source>
</evidence>
<evidence type="ECO:0000256" key="3">
    <source>
        <dbReference type="ARBA" id="ARBA00023295"/>
    </source>
</evidence>
<evidence type="ECO:0000256" key="2">
    <source>
        <dbReference type="ARBA" id="ARBA00022801"/>
    </source>
</evidence>